<dbReference type="InterPro" id="IPR023603">
    <property type="entry name" value="Low_specificity_L-TA-like"/>
</dbReference>
<protein>
    <submittedName>
        <fullName evidence="8">Low specificity L-threonine aldolase</fullName>
    </submittedName>
</protein>
<dbReference type="GO" id="GO:0006545">
    <property type="term" value="P:glycine biosynthetic process"/>
    <property type="evidence" value="ECO:0007669"/>
    <property type="project" value="TreeGrafter"/>
</dbReference>
<dbReference type="Pfam" id="PF01212">
    <property type="entry name" value="Beta_elim_lyase"/>
    <property type="match status" value="1"/>
</dbReference>
<evidence type="ECO:0000256" key="2">
    <source>
        <dbReference type="ARBA" id="ARBA00006966"/>
    </source>
</evidence>
<keyword evidence="5" id="KW-0456">Lyase</keyword>
<dbReference type="NCBIfam" id="NF041359">
    <property type="entry name" value="GntG_guanitoxin"/>
    <property type="match status" value="1"/>
</dbReference>
<keyword evidence="4" id="KW-0663">Pyridoxal phosphate</keyword>
<evidence type="ECO:0000256" key="6">
    <source>
        <dbReference type="PIRSR" id="PIRSR017617-1"/>
    </source>
</evidence>
<keyword evidence="9" id="KW-1185">Reference proteome</keyword>
<dbReference type="FunFam" id="3.40.640.10:FF:000030">
    <property type="entry name" value="Low-specificity L-threonine aldolase"/>
    <property type="match status" value="1"/>
</dbReference>
<dbReference type="GO" id="GO:0008732">
    <property type="term" value="F:L-allo-threonine aldolase activity"/>
    <property type="evidence" value="ECO:0007669"/>
    <property type="project" value="TreeGrafter"/>
</dbReference>
<dbReference type="Gene3D" id="3.90.1150.10">
    <property type="entry name" value="Aspartate Aminotransferase, domain 1"/>
    <property type="match status" value="1"/>
</dbReference>
<reference evidence="8 9" key="1">
    <citation type="journal article" date="2020" name="Arch. Microbiol.">
        <title>Bradyrhizobium uaiense sp. nov., a new highly efficient cowpea symbiont.</title>
        <authorList>
            <person name="Cabral Michel D."/>
            <person name="Azarias Guimaraes A."/>
            <person name="Martins da Costa E."/>
            <person name="Soares de Carvalho T."/>
            <person name="Balsanelli E."/>
            <person name="Willems A."/>
            <person name="Maltempi de Souza E."/>
            <person name="de Souza Moreira F.M."/>
        </authorList>
    </citation>
    <scope>NUCLEOTIDE SEQUENCE [LARGE SCALE GENOMIC DNA]</scope>
    <source>
        <strain evidence="8 9">UFLA 03-164</strain>
    </source>
</reference>
<evidence type="ECO:0000259" key="7">
    <source>
        <dbReference type="Pfam" id="PF01212"/>
    </source>
</evidence>
<accession>A0A6P1BS31</accession>
<feature type="domain" description="Aromatic amino acid beta-eliminating lyase/threonine aldolase" evidence="7">
    <location>
        <begin position="14"/>
        <end position="298"/>
    </location>
</feature>
<dbReference type="InterPro" id="IPR015421">
    <property type="entry name" value="PyrdxlP-dep_Trfase_major"/>
</dbReference>
<dbReference type="PIRSF" id="PIRSF017617">
    <property type="entry name" value="Thr_aldolase"/>
    <property type="match status" value="1"/>
</dbReference>
<evidence type="ECO:0000313" key="9">
    <source>
        <dbReference type="Proteomes" id="UP000468531"/>
    </source>
</evidence>
<evidence type="ECO:0000256" key="3">
    <source>
        <dbReference type="ARBA" id="ARBA00011881"/>
    </source>
</evidence>
<comment type="caution">
    <text evidence="8">The sequence shown here is derived from an EMBL/GenBank/DDBJ whole genome shotgun (WGS) entry which is preliminary data.</text>
</comment>
<name>A0A6P1BS31_9BRAD</name>
<dbReference type="PANTHER" id="PTHR48097:SF9">
    <property type="entry name" value="L-THREONINE ALDOLASE"/>
    <property type="match status" value="1"/>
</dbReference>
<organism evidence="8 9">
    <name type="scientific">Bradyrhizobium uaiense</name>
    <dbReference type="NCBI Taxonomy" id="2594946"/>
    <lineage>
        <taxon>Bacteria</taxon>
        <taxon>Pseudomonadati</taxon>
        <taxon>Pseudomonadota</taxon>
        <taxon>Alphaproteobacteria</taxon>
        <taxon>Hyphomicrobiales</taxon>
        <taxon>Nitrobacteraceae</taxon>
        <taxon>Bradyrhizobium</taxon>
    </lineage>
</organism>
<dbReference type="GO" id="GO:0006567">
    <property type="term" value="P:L-threonine catabolic process"/>
    <property type="evidence" value="ECO:0007669"/>
    <property type="project" value="TreeGrafter"/>
</dbReference>
<dbReference type="RefSeq" id="WP_163160043.1">
    <property type="nucleotide sequence ID" value="NZ_VKHP01000180.1"/>
</dbReference>
<evidence type="ECO:0000256" key="4">
    <source>
        <dbReference type="ARBA" id="ARBA00022898"/>
    </source>
</evidence>
<evidence type="ECO:0000256" key="5">
    <source>
        <dbReference type="ARBA" id="ARBA00023239"/>
    </source>
</evidence>
<comment type="similarity">
    <text evidence="2">Belongs to the threonine aldolase family.</text>
</comment>
<comment type="cofactor">
    <cofactor evidence="1">
        <name>pyridoxal 5'-phosphate</name>
        <dbReference type="ChEBI" id="CHEBI:597326"/>
    </cofactor>
</comment>
<dbReference type="InterPro" id="IPR001597">
    <property type="entry name" value="ArAA_b-elim_lyase/Thr_aldolase"/>
</dbReference>
<dbReference type="PANTHER" id="PTHR48097">
    <property type="entry name" value="L-THREONINE ALDOLASE-RELATED"/>
    <property type="match status" value="1"/>
</dbReference>
<gene>
    <name evidence="8" type="ORF">FNJ47_32875</name>
</gene>
<feature type="modified residue" description="N6-(pyridoxal phosphate)lysine" evidence="6">
    <location>
        <position position="211"/>
    </location>
</feature>
<evidence type="ECO:0000256" key="1">
    <source>
        <dbReference type="ARBA" id="ARBA00001933"/>
    </source>
</evidence>
<dbReference type="InterPro" id="IPR015422">
    <property type="entry name" value="PyrdxlP-dep_Trfase_small"/>
</dbReference>
<dbReference type="SUPFAM" id="SSF53383">
    <property type="entry name" value="PLP-dependent transferases"/>
    <property type="match status" value="1"/>
</dbReference>
<evidence type="ECO:0000313" key="8">
    <source>
        <dbReference type="EMBL" id="NEV00481.1"/>
    </source>
</evidence>
<dbReference type="GO" id="GO:0005829">
    <property type="term" value="C:cytosol"/>
    <property type="evidence" value="ECO:0007669"/>
    <property type="project" value="TreeGrafter"/>
</dbReference>
<comment type="subunit">
    <text evidence="3">Homotetramer.</text>
</comment>
<dbReference type="FunFam" id="3.90.1150.10:FF:000041">
    <property type="entry name" value="Low-specificity L-threonine aldolase"/>
    <property type="match status" value="1"/>
</dbReference>
<dbReference type="Proteomes" id="UP000468531">
    <property type="component" value="Unassembled WGS sequence"/>
</dbReference>
<proteinExistence type="inferred from homology"/>
<sequence>MSSAHPQCAAEIVDLRSDTVTLPTDAMFEAMRSAPLGDDSRDGDPTVRALEQKAADLAGKTAALFVPSGTMGNLLAMLAHGGRGGEVFSDAGAHLFNSEIGSVVTVAGLVPRPIPSHRGAMQEEPLAQAISATASAGRPRPALIWMETTHNGAGGAVLPLAHMARVHALGRSNGIAVHVDGARLFNAAVALGGSAQQIAAHADSLMFCVSKGLSAPIGSLLVGDAALIAQARAFRRFIGGNMRQAGVIAAAGLVALNSMIARLRDDHEAAQRLARGLAWLDPALAEPGHVQTNILRIDTSGSAQSAAEWASRLKAHDILVQASGASQLRLVTHRHIDRAAVERTLAAFAAVAPKA</sequence>
<dbReference type="AlphaFoldDB" id="A0A6P1BS31"/>
<dbReference type="EMBL" id="VKHP01000180">
    <property type="protein sequence ID" value="NEV00481.1"/>
    <property type="molecule type" value="Genomic_DNA"/>
</dbReference>
<dbReference type="Gene3D" id="3.40.640.10">
    <property type="entry name" value="Type I PLP-dependent aspartate aminotransferase-like (Major domain)"/>
    <property type="match status" value="1"/>
</dbReference>
<dbReference type="InterPro" id="IPR015424">
    <property type="entry name" value="PyrdxlP-dep_Trfase"/>
</dbReference>